<feature type="region of interest" description="Disordered" evidence="1">
    <location>
        <begin position="23"/>
        <end position="66"/>
    </location>
</feature>
<dbReference type="PaxDb" id="1198114-AciX9_4569"/>
<organism evidence="3">
    <name type="scientific">Granulicella tundricola (strain ATCC BAA-1859 / DSM 23138 / MP5ACTX9)</name>
    <dbReference type="NCBI Taxonomy" id="1198114"/>
    <lineage>
        <taxon>Bacteria</taxon>
        <taxon>Pseudomonadati</taxon>
        <taxon>Acidobacteriota</taxon>
        <taxon>Terriglobia</taxon>
        <taxon>Terriglobales</taxon>
        <taxon>Acidobacteriaceae</taxon>
        <taxon>Granulicella</taxon>
    </lineage>
</organism>
<dbReference type="KEGG" id="acm:AciX9_4569"/>
<name>E8X7R6_GRATM</name>
<dbReference type="EMBL" id="CP002484">
    <property type="protein sequence ID" value="ADW71500.1"/>
    <property type="molecule type" value="Genomic_DNA"/>
</dbReference>
<gene>
    <name evidence="2" type="ordered locus">AciX9_4569</name>
</gene>
<geneLocation type="plasmid" evidence="2 3">
    <name>pACIX904</name>
</geneLocation>
<dbReference type="HOGENOM" id="CLU_1608528_0_0_0"/>
<dbReference type="Proteomes" id="UP000000343">
    <property type="component" value="Plasmid pACIX904"/>
</dbReference>
<dbReference type="eggNOG" id="ENOG502ZX5P">
    <property type="taxonomic scope" value="Bacteria"/>
</dbReference>
<feature type="compositionally biased region" description="Basic residues" evidence="1">
    <location>
        <begin position="110"/>
        <end position="125"/>
    </location>
</feature>
<sequence>MQTNQIVALIDQEIAHLQQARALLTGSDEREETGKQRGRPKGSLNKPTKVSGGVVPPTGKRSISEEGRARIAAAQKLRWAASKKSTKPVKAAKKANKAGVTKVASPLLKKTAKASKKTSRAKIVKAKPAVAKKTSFKPGTSKNVSSANAAASLAGGETQSTTENS</sequence>
<accession>E8X7R6</accession>
<evidence type="ECO:0000256" key="1">
    <source>
        <dbReference type="SAM" id="MobiDB-lite"/>
    </source>
</evidence>
<feature type="region of interest" description="Disordered" evidence="1">
    <location>
        <begin position="78"/>
        <end position="165"/>
    </location>
</feature>
<keyword evidence="3" id="KW-1185">Reference proteome</keyword>
<keyword evidence="2" id="KW-0614">Plasmid</keyword>
<evidence type="ECO:0000313" key="2">
    <source>
        <dbReference type="EMBL" id="ADW71500.1"/>
    </source>
</evidence>
<evidence type="ECO:0000313" key="3">
    <source>
        <dbReference type="Proteomes" id="UP000000343"/>
    </source>
</evidence>
<protein>
    <submittedName>
        <fullName evidence="2">Uncharacterized protein</fullName>
    </submittedName>
</protein>
<dbReference type="AlphaFoldDB" id="E8X7R6"/>
<feature type="compositionally biased region" description="Basic residues" evidence="1">
    <location>
        <begin position="84"/>
        <end position="96"/>
    </location>
</feature>
<feature type="compositionally biased region" description="Low complexity" evidence="1">
    <location>
        <begin position="145"/>
        <end position="154"/>
    </location>
</feature>
<dbReference type="RefSeq" id="WP_013573219.1">
    <property type="nucleotide sequence ID" value="NC_015059.1"/>
</dbReference>
<proteinExistence type="predicted"/>
<reference evidence="3" key="1">
    <citation type="submission" date="2011-01" db="EMBL/GenBank/DDBJ databases">
        <title>Complete sequence of plasmid4 of Acidobacterium sp. MP5ACTX9.</title>
        <authorList>
            <consortium name="US DOE Joint Genome Institute"/>
            <person name="Lucas S."/>
            <person name="Copeland A."/>
            <person name="Lapidus A."/>
            <person name="Cheng J.-F."/>
            <person name="Goodwin L."/>
            <person name="Pitluck S."/>
            <person name="Teshima H."/>
            <person name="Detter J.C."/>
            <person name="Han C."/>
            <person name="Tapia R."/>
            <person name="Land M."/>
            <person name="Hauser L."/>
            <person name="Kyrpides N."/>
            <person name="Ivanova N."/>
            <person name="Ovchinnikova G."/>
            <person name="Pagani I."/>
            <person name="Rawat S.R."/>
            <person name="Mannisto M."/>
            <person name="Haggblom M.M."/>
            <person name="Woyke T."/>
        </authorList>
    </citation>
    <scope>NUCLEOTIDE SEQUENCE [LARGE SCALE GENOMIC DNA]</scope>
    <source>
        <strain evidence="3">MP5ACTX9</strain>
        <plasmid evidence="3">Plasmid pACIX904</plasmid>
    </source>
</reference>